<dbReference type="Proteomes" id="UP001164539">
    <property type="component" value="Chromosome 11"/>
</dbReference>
<comment type="caution">
    <text evidence="1">The sequence shown here is derived from an EMBL/GenBank/DDBJ whole genome shotgun (WGS) entry which is preliminary data.</text>
</comment>
<accession>A0ACC1X8I3</accession>
<evidence type="ECO:0000313" key="1">
    <source>
        <dbReference type="EMBL" id="KAJ4706973.1"/>
    </source>
</evidence>
<dbReference type="EMBL" id="CM051404">
    <property type="protein sequence ID" value="KAJ4706973.1"/>
    <property type="molecule type" value="Genomic_DNA"/>
</dbReference>
<organism evidence="1 2">
    <name type="scientific">Melia azedarach</name>
    <name type="common">Chinaberry tree</name>
    <dbReference type="NCBI Taxonomy" id="155640"/>
    <lineage>
        <taxon>Eukaryota</taxon>
        <taxon>Viridiplantae</taxon>
        <taxon>Streptophyta</taxon>
        <taxon>Embryophyta</taxon>
        <taxon>Tracheophyta</taxon>
        <taxon>Spermatophyta</taxon>
        <taxon>Magnoliopsida</taxon>
        <taxon>eudicotyledons</taxon>
        <taxon>Gunneridae</taxon>
        <taxon>Pentapetalae</taxon>
        <taxon>rosids</taxon>
        <taxon>malvids</taxon>
        <taxon>Sapindales</taxon>
        <taxon>Meliaceae</taxon>
        <taxon>Melia</taxon>
    </lineage>
</organism>
<gene>
    <name evidence="1" type="ORF">OWV82_020554</name>
</gene>
<protein>
    <submittedName>
        <fullName evidence="1">E3 ubiquitin-protein ligase</fullName>
    </submittedName>
</protein>
<evidence type="ECO:0000313" key="2">
    <source>
        <dbReference type="Proteomes" id="UP001164539"/>
    </source>
</evidence>
<keyword evidence="2" id="KW-1185">Reference proteome</keyword>
<proteinExistence type="predicted"/>
<reference evidence="1 2" key="1">
    <citation type="journal article" date="2023" name="Science">
        <title>Complex scaffold remodeling in plant triterpene biosynthesis.</title>
        <authorList>
            <person name="De La Pena R."/>
            <person name="Hodgson H."/>
            <person name="Liu J.C."/>
            <person name="Stephenson M.J."/>
            <person name="Martin A.C."/>
            <person name="Owen C."/>
            <person name="Harkess A."/>
            <person name="Leebens-Mack J."/>
            <person name="Jimenez L.E."/>
            <person name="Osbourn A."/>
            <person name="Sattely E.S."/>
        </authorList>
    </citation>
    <scope>NUCLEOTIDE SEQUENCE [LARGE SCALE GENOMIC DNA]</scope>
    <source>
        <strain evidence="2">cv. JPN11</strain>
        <tissue evidence="1">Leaf</tissue>
    </source>
</reference>
<sequence length="231" mass="26529">MGTSSVVGLLEGDWSRDRNQKRQRRSYEGTDDSVYNVDSREGNGTITLKLTDAEIFDCPICNETLTAPVFQCQNGHIACELCFAKIKNSCPSCRLPLGHNRNRAIEKVLQSAQVICKNSKYGCKETTSVRKKQYHEKECQHTPRLCPLRDCNFVGSPSQLCQHFNRKHNNLAEQLWTNDDSKKIDSMRTLIQDMGTFFERTRNSQHLMFEVFADGMELINVFLHDNMSRRA</sequence>
<name>A0ACC1X8I3_MELAZ</name>